<reference evidence="2 3" key="1">
    <citation type="submission" date="2017-09" db="EMBL/GenBank/DDBJ databases">
        <title>Depth-based differentiation of microbial function through sediment-hosted aquifers and enrichment of novel symbionts in the deep terrestrial subsurface.</title>
        <authorList>
            <person name="Probst A.J."/>
            <person name="Ladd B."/>
            <person name="Jarett J.K."/>
            <person name="Geller-Mcgrath D.E."/>
            <person name="Sieber C.M."/>
            <person name="Emerson J.B."/>
            <person name="Anantharaman K."/>
            <person name="Thomas B.C."/>
            <person name="Malmstrom R."/>
            <person name="Stieglmeier M."/>
            <person name="Klingl A."/>
            <person name="Woyke T."/>
            <person name="Ryan C.M."/>
            <person name="Banfield J.F."/>
        </authorList>
    </citation>
    <scope>NUCLEOTIDE SEQUENCE [LARGE SCALE GENOMIC DNA]</scope>
    <source>
        <strain evidence="2">CG11_big_fil_rev_8_21_14_0_20_40_15</strain>
    </source>
</reference>
<keyword evidence="1" id="KW-0472">Membrane</keyword>
<evidence type="ECO:0000313" key="3">
    <source>
        <dbReference type="Proteomes" id="UP000229317"/>
    </source>
</evidence>
<dbReference type="Proteomes" id="UP000229317">
    <property type="component" value="Unassembled WGS sequence"/>
</dbReference>
<proteinExistence type="predicted"/>
<sequence>MNDKLLNKNWASPIDNKRCGMVSFTHIDNINIFFKKEGQMRKKYFIAALSLLSVFIICLYFVSLSVGKEGKEVLFILSSLGMTIVVIVIGWVVIKMDELPDKVFKVRRGSERERREKWQKKF</sequence>
<evidence type="ECO:0000256" key="1">
    <source>
        <dbReference type="SAM" id="Phobius"/>
    </source>
</evidence>
<gene>
    <name evidence="2" type="ORF">COV84_01435</name>
</gene>
<feature type="transmembrane region" description="Helical" evidence="1">
    <location>
        <begin position="44"/>
        <end position="62"/>
    </location>
</feature>
<keyword evidence="1" id="KW-1133">Transmembrane helix</keyword>
<dbReference type="AlphaFoldDB" id="A0A2H0KTD6"/>
<comment type="caution">
    <text evidence="2">The sequence shown here is derived from an EMBL/GenBank/DDBJ whole genome shotgun (WGS) entry which is preliminary data.</text>
</comment>
<accession>A0A2H0KTD6</accession>
<name>A0A2H0KTD6_9BACT</name>
<keyword evidence="1" id="KW-0812">Transmembrane</keyword>
<feature type="transmembrane region" description="Helical" evidence="1">
    <location>
        <begin position="74"/>
        <end position="94"/>
    </location>
</feature>
<protein>
    <submittedName>
        <fullName evidence="2">Uncharacterized protein</fullName>
    </submittedName>
</protein>
<organism evidence="2 3">
    <name type="scientific">Candidatus Portnoybacteria bacterium CG11_big_fil_rev_8_21_14_0_20_40_15</name>
    <dbReference type="NCBI Taxonomy" id="1974817"/>
    <lineage>
        <taxon>Bacteria</taxon>
        <taxon>Candidatus Portnoyibacteriota</taxon>
    </lineage>
</organism>
<dbReference type="EMBL" id="PCVO01000021">
    <property type="protein sequence ID" value="PIQ75419.1"/>
    <property type="molecule type" value="Genomic_DNA"/>
</dbReference>
<evidence type="ECO:0000313" key="2">
    <source>
        <dbReference type="EMBL" id="PIQ75419.1"/>
    </source>
</evidence>